<feature type="region of interest" description="Disordered" evidence="1">
    <location>
        <begin position="227"/>
        <end position="269"/>
    </location>
</feature>
<proteinExistence type="predicted"/>
<feature type="compositionally biased region" description="Low complexity" evidence="1">
    <location>
        <begin position="227"/>
        <end position="239"/>
    </location>
</feature>
<gene>
    <name evidence="2" type="ORF">FHS27_006107</name>
</gene>
<evidence type="ECO:0000313" key="3">
    <source>
        <dbReference type="Proteomes" id="UP000536179"/>
    </source>
</evidence>
<comment type="caution">
    <text evidence="2">The sequence shown here is derived from an EMBL/GenBank/DDBJ whole genome shotgun (WGS) entry which is preliminary data.</text>
</comment>
<dbReference type="AlphaFoldDB" id="A0A7W5E4W5"/>
<reference evidence="2 3" key="1">
    <citation type="submission" date="2020-08" db="EMBL/GenBank/DDBJ databases">
        <title>Genomic Encyclopedia of Type Strains, Phase III (KMG-III): the genomes of soil and plant-associated and newly described type strains.</title>
        <authorList>
            <person name="Whitman W."/>
        </authorList>
    </citation>
    <scope>NUCLEOTIDE SEQUENCE [LARGE SCALE GENOMIC DNA]</scope>
    <source>
        <strain evidence="2 3">CECT 8075</strain>
    </source>
</reference>
<feature type="compositionally biased region" description="Polar residues" evidence="1">
    <location>
        <begin position="240"/>
        <end position="265"/>
    </location>
</feature>
<sequence length="291" mass="30890">MRQSTSTVKLLNVAILFIASLAISMVVCNGQDLSRSDLLSCSSDCSHVIDLIHRHGVNQTCDTAGDGQFVAPSAYGPVFIPACETGDLSIVSVHQIAEIDDGCGPKFAVVISNCSTRCVEGFSVTAVGTLGRIHCFSPCTTVKVEKIHPNESLQVELTLPIEALAMGNRNGQVIGFQRLVIAIDSFDEFVETDEANNIKAYCASTLPFLEVQSSVTTEVVPSQEQVSQSVSVDTTSTQQLETTQPLTAQPAEQASVNDTTSSAVTEESADALQNAWQQLNTETSADVASEG</sequence>
<evidence type="ECO:0000313" key="2">
    <source>
        <dbReference type="EMBL" id="MBB3210260.1"/>
    </source>
</evidence>
<name>A0A7W5E4W5_9BACT</name>
<evidence type="ECO:0000256" key="1">
    <source>
        <dbReference type="SAM" id="MobiDB-lite"/>
    </source>
</evidence>
<dbReference type="EMBL" id="JACHXU010000034">
    <property type="protein sequence ID" value="MBB3210260.1"/>
    <property type="molecule type" value="Genomic_DNA"/>
</dbReference>
<accession>A0A7W5E4W5</accession>
<keyword evidence="3" id="KW-1185">Reference proteome</keyword>
<protein>
    <submittedName>
        <fullName evidence="2">Uncharacterized protein</fullName>
    </submittedName>
</protein>
<dbReference type="Proteomes" id="UP000536179">
    <property type="component" value="Unassembled WGS sequence"/>
</dbReference>
<dbReference type="RefSeq" id="WP_184309461.1">
    <property type="nucleotide sequence ID" value="NZ_JACHXU010000034.1"/>
</dbReference>
<organism evidence="2 3">
    <name type="scientific">Aporhodopirellula rubra</name>
    <dbReference type="NCBI Taxonomy" id="980271"/>
    <lineage>
        <taxon>Bacteria</taxon>
        <taxon>Pseudomonadati</taxon>
        <taxon>Planctomycetota</taxon>
        <taxon>Planctomycetia</taxon>
        <taxon>Pirellulales</taxon>
        <taxon>Pirellulaceae</taxon>
        <taxon>Aporhodopirellula</taxon>
    </lineage>
</organism>